<dbReference type="RefSeq" id="WP_166276628.1">
    <property type="nucleotide sequence ID" value="NZ_JTHE03000100.1"/>
</dbReference>
<comment type="caution">
    <text evidence="3">The sequence shown here is derived from an EMBL/GenBank/DDBJ whole genome shotgun (WGS) entry which is preliminary data.</text>
</comment>
<dbReference type="Pfam" id="PF00534">
    <property type="entry name" value="Glycos_transf_1"/>
    <property type="match status" value="1"/>
</dbReference>
<dbReference type="InterPro" id="IPR028098">
    <property type="entry name" value="Glyco_trans_4-like_N"/>
</dbReference>
<keyword evidence="3" id="KW-0808">Transferase</keyword>
<proteinExistence type="predicted"/>
<dbReference type="InterPro" id="IPR050194">
    <property type="entry name" value="Glycosyltransferase_grp1"/>
</dbReference>
<feature type="domain" description="Glycosyltransferase subfamily 4-like N-terminal" evidence="2">
    <location>
        <begin position="68"/>
        <end position="173"/>
    </location>
</feature>
<dbReference type="AlphaFoldDB" id="A0ABD4T776"/>
<dbReference type="EC" id="2.4.-.-" evidence="3"/>
<dbReference type="Proteomes" id="UP000031561">
    <property type="component" value="Unassembled WGS sequence"/>
</dbReference>
<dbReference type="InterPro" id="IPR001296">
    <property type="entry name" value="Glyco_trans_1"/>
</dbReference>
<dbReference type="PANTHER" id="PTHR45947:SF3">
    <property type="entry name" value="SULFOQUINOVOSYL TRANSFERASE SQD2"/>
    <property type="match status" value="1"/>
</dbReference>
<organism evidence="3 4">
    <name type="scientific">Lyngbya confervoides BDU141951</name>
    <dbReference type="NCBI Taxonomy" id="1574623"/>
    <lineage>
        <taxon>Bacteria</taxon>
        <taxon>Bacillati</taxon>
        <taxon>Cyanobacteriota</taxon>
        <taxon>Cyanophyceae</taxon>
        <taxon>Oscillatoriophycideae</taxon>
        <taxon>Oscillatoriales</taxon>
        <taxon>Microcoleaceae</taxon>
        <taxon>Lyngbya</taxon>
    </lineage>
</organism>
<dbReference type="PANTHER" id="PTHR45947">
    <property type="entry name" value="SULFOQUINOVOSYL TRANSFERASE SQD2"/>
    <property type="match status" value="1"/>
</dbReference>
<evidence type="ECO:0000259" key="2">
    <source>
        <dbReference type="Pfam" id="PF13439"/>
    </source>
</evidence>
<accession>A0ABD4T776</accession>
<gene>
    <name evidence="3" type="ORF">QQ91_0017395</name>
</gene>
<dbReference type="Pfam" id="PF13439">
    <property type="entry name" value="Glyco_transf_4"/>
    <property type="match status" value="1"/>
</dbReference>
<dbReference type="GO" id="GO:0016757">
    <property type="term" value="F:glycosyltransferase activity"/>
    <property type="evidence" value="ECO:0007669"/>
    <property type="project" value="UniProtKB-KW"/>
</dbReference>
<protein>
    <submittedName>
        <fullName evidence="3">Glycosyltransferase</fullName>
        <ecNumber evidence="3">2.4.-.-</ecNumber>
    </submittedName>
</protein>
<evidence type="ECO:0000313" key="4">
    <source>
        <dbReference type="Proteomes" id="UP000031561"/>
    </source>
</evidence>
<keyword evidence="3" id="KW-0328">Glycosyltransferase</keyword>
<evidence type="ECO:0000313" key="3">
    <source>
        <dbReference type="EMBL" id="MCM1984602.1"/>
    </source>
</evidence>
<evidence type="ECO:0000259" key="1">
    <source>
        <dbReference type="Pfam" id="PF00534"/>
    </source>
</evidence>
<name>A0ABD4T776_9CYAN</name>
<reference evidence="3 4" key="1">
    <citation type="journal article" date="2015" name="Genome Announc.">
        <title>Draft Genome Sequence of Filamentous Marine Cyanobacterium Lyngbya confervoides Strain BDU141951.</title>
        <authorList>
            <person name="Chandrababunaidu M.M."/>
            <person name="Sen D."/>
            <person name="Tripathy S."/>
        </authorList>
    </citation>
    <scope>NUCLEOTIDE SEQUENCE [LARGE SCALE GENOMIC DNA]</scope>
    <source>
        <strain evidence="3 4">BDU141951</strain>
    </source>
</reference>
<dbReference type="SUPFAM" id="SSF53756">
    <property type="entry name" value="UDP-Glycosyltransferase/glycogen phosphorylase"/>
    <property type="match status" value="1"/>
</dbReference>
<sequence>MTTVSSPLHLWIPNIFEFKGGIQVYSEFLLSALAQIFPDQSIQVFLKHDRQAKNTQPNISFHCSGHWPPALRTPAFASAIALAAIKNKPRLILSTHLNFTPASLRLKQLFNIPYWTVAHGVDAWGIQKSVLQQALHQADLILAVSHYTRDRLLKEQSLDPSKVVVLPNTFDETRFTIQPKSQKLLQHYQLKPDQPIILTVSRLDIVEQYKGYDKIIHALPKIIQALPNVHYLIVGKGSDRPRIETLIQHLQLENHVTLAGFIPDEALGDYYSLCDVFAMPSKGEGFGIVYLEALACGKPTLGGNQDGAIDALAGGKLGVLVDPESVDDIAQALIRILNGSSAHPLIYNPQQLREETIQLFGFQQFQQTLQSLCQTHFGSKP</sequence>
<dbReference type="Gene3D" id="3.40.50.2000">
    <property type="entry name" value="Glycogen Phosphorylase B"/>
    <property type="match status" value="2"/>
</dbReference>
<feature type="domain" description="Glycosyl transferase family 1" evidence="1">
    <location>
        <begin position="186"/>
        <end position="340"/>
    </location>
</feature>
<dbReference type="EMBL" id="JTHE03000100">
    <property type="protein sequence ID" value="MCM1984602.1"/>
    <property type="molecule type" value="Genomic_DNA"/>
</dbReference>
<keyword evidence="4" id="KW-1185">Reference proteome</keyword>